<organism evidence="1 2">
    <name type="scientific">Gossypium davidsonii</name>
    <name type="common">Davidson's cotton</name>
    <name type="synonym">Gossypium klotzschianum subsp. davidsonii</name>
    <dbReference type="NCBI Taxonomy" id="34287"/>
    <lineage>
        <taxon>Eukaryota</taxon>
        <taxon>Viridiplantae</taxon>
        <taxon>Streptophyta</taxon>
        <taxon>Embryophyta</taxon>
        <taxon>Tracheophyta</taxon>
        <taxon>Spermatophyta</taxon>
        <taxon>Magnoliopsida</taxon>
        <taxon>eudicotyledons</taxon>
        <taxon>Gunneridae</taxon>
        <taxon>Pentapetalae</taxon>
        <taxon>rosids</taxon>
        <taxon>malvids</taxon>
        <taxon>Malvales</taxon>
        <taxon>Malvaceae</taxon>
        <taxon>Malvoideae</taxon>
        <taxon>Gossypium</taxon>
    </lineage>
</organism>
<protein>
    <submittedName>
        <fullName evidence="1">Uncharacterized protein</fullName>
    </submittedName>
</protein>
<name>A0A7J8RYW8_GOSDV</name>
<evidence type="ECO:0000313" key="1">
    <source>
        <dbReference type="EMBL" id="MBA0618546.1"/>
    </source>
</evidence>
<dbReference type="EMBL" id="JABFAC010000007">
    <property type="protein sequence ID" value="MBA0618546.1"/>
    <property type="molecule type" value="Genomic_DNA"/>
</dbReference>
<sequence length="16" mass="1814">MENFCHGALSTQNCMK</sequence>
<gene>
    <name evidence="1" type="ORF">Godav_027869</name>
</gene>
<keyword evidence="2" id="KW-1185">Reference proteome</keyword>
<dbReference type="AlphaFoldDB" id="A0A7J8RYW8"/>
<proteinExistence type="predicted"/>
<evidence type="ECO:0000313" key="2">
    <source>
        <dbReference type="Proteomes" id="UP000593561"/>
    </source>
</evidence>
<accession>A0A7J8RYW8</accession>
<reference evidence="1 2" key="1">
    <citation type="journal article" date="2019" name="Genome Biol. Evol.">
        <title>Insights into the evolution of the New World diploid cottons (Gossypium, subgenus Houzingenia) based on genome sequencing.</title>
        <authorList>
            <person name="Grover C.E."/>
            <person name="Arick M.A. 2nd"/>
            <person name="Thrash A."/>
            <person name="Conover J.L."/>
            <person name="Sanders W.S."/>
            <person name="Peterson D.G."/>
            <person name="Frelichowski J.E."/>
            <person name="Scheffler J.A."/>
            <person name="Scheffler B.E."/>
            <person name="Wendel J.F."/>
        </authorList>
    </citation>
    <scope>NUCLEOTIDE SEQUENCE [LARGE SCALE GENOMIC DNA]</scope>
    <source>
        <strain evidence="1">27</strain>
        <tissue evidence="1">Leaf</tissue>
    </source>
</reference>
<comment type="caution">
    <text evidence="1">The sequence shown here is derived from an EMBL/GenBank/DDBJ whole genome shotgun (WGS) entry which is preliminary data.</text>
</comment>
<dbReference type="Proteomes" id="UP000593561">
    <property type="component" value="Unassembled WGS sequence"/>
</dbReference>